<evidence type="ECO:0000313" key="2">
    <source>
        <dbReference type="EMBL" id="SFW88597.1"/>
    </source>
</evidence>
<dbReference type="Pfam" id="PF21527">
    <property type="entry name" value="Stv"/>
    <property type="match status" value="1"/>
</dbReference>
<dbReference type="EMBL" id="FPJG01000006">
    <property type="protein sequence ID" value="SFW88597.1"/>
    <property type="molecule type" value="Genomic_DNA"/>
</dbReference>
<evidence type="ECO:0000259" key="1">
    <source>
        <dbReference type="Pfam" id="PF21527"/>
    </source>
</evidence>
<proteinExistence type="predicted"/>
<dbReference type="InterPro" id="IPR049002">
    <property type="entry name" value="Stv"/>
</dbReference>
<dbReference type="AlphaFoldDB" id="A0A1K1SXK8"/>
<dbReference type="Proteomes" id="UP000182740">
    <property type="component" value="Unassembled WGS sequence"/>
</dbReference>
<accession>A0A1K1SXK8</accession>
<feature type="domain" description="Putative adhesin Stv" evidence="1">
    <location>
        <begin position="124"/>
        <end position="202"/>
    </location>
</feature>
<sequence>MSHWTDYISEYDAYLPSTYESINDYSVIGPAFAWWISEQTGQEFDIDYNLFASVTPHDFVEFFSPLIGGTEIFSKEDALREILEYYKHFSMDWNLHRESRQMAVHKLPETGLPEDDSTIDGVAAIFGHGTLDSNHTFVPKGRRLVMFTPNGKILRTDEMYRLLLYRDFSTAEQLSAGDTFTNIKLTPLSDDEIKEDEHYMILAAGTPYTAGRSIPVSAICSDPNKCWKYVERQGAWLHSPDCTGIFNVVTEEYILFYGCRADTKAQKLGTNPPRNVEQERIHDYIVAAYEQFIEEVRVNPLSAYIKLCAMNQATASAILSQDKNLLYSVRESPRISPTADQLSAALRLLHASKDEVRARVMRSSTWRFLVTWHESTDYRRKLVELLHNLRSKVGTVSDWTPQKSDSSEYEYDSSDIVTSWNESDVEDEGDESASLNESDDIYESADKETGSSATFLKLILDAKIESLCDDLNPPYEGMTRVDLGNTINVRAKDAQQLIKEIQAQLDLIDEWILSIRK</sequence>
<gene>
    <name evidence="2" type="ORF">SAMN04489730_7009</name>
</gene>
<evidence type="ECO:0000313" key="3">
    <source>
        <dbReference type="Proteomes" id="UP000182740"/>
    </source>
</evidence>
<protein>
    <recommendedName>
        <fullName evidence="1">Putative adhesin Stv domain-containing protein</fullName>
    </recommendedName>
</protein>
<keyword evidence="3" id="KW-1185">Reference proteome</keyword>
<organism evidence="2 3">
    <name type="scientific">Amycolatopsis australiensis</name>
    <dbReference type="NCBI Taxonomy" id="546364"/>
    <lineage>
        <taxon>Bacteria</taxon>
        <taxon>Bacillati</taxon>
        <taxon>Actinomycetota</taxon>
        <taxon>Actinomycetes</taxon>
        <taxon>Pseudonocardiales</taxon>
        <taxon>Pseudonocardiaceae</taxon>
        <taxon>Amycolatopsis</taxon>
    </lineage>
</organism>
<name>A0A1K1SXK8_9PSEU</name>
<dbReference type="RefSeq" id="WP_143168752.1">
    <property type="nucleotide sequence ID" value="NZ_FPJG01000006.1"/>
</dbReference>
<reference evidence="3" key="1">
    <citation type="submission" date="2016-11" db="EMBL/GenBank/DDBJ databases">
        <authorList>
            <person name="Varghese N."/>
            <person name="Submissions S."/>
        </authorList>
    </citation>
    <scope>NUCLEOTIDE SEQUENCE [LARGE SCALE GENOMIC DNA]</scope>
    <source>
        <strain evidence="3">DSM 44671</strain>
    </source>
</reference>